<accession>A0A343WGX7</accession>
<reference evidence="3" key="1">
    <citation type="submission" date="2017-07" db="EMBL/GenBank/DDBJ databases">
        <authorList>
            <person name="Sun Z.S."/>
            <person name="Albrecht U."/>
            <person name="Echele G."/>
            <person name="Lee C.C."/>
        </authorList>
    </citation>
    <scope>NUCLEOTIDE SEQUENCE</scope>
</reference>
<feature type="signal peptide" evidence="2">
    <location>
        <begin position="1"/>
        <end position="20"/>
    </location>
</feature>
<evidence type="ECO:0000256" key="1">
    <source>
        <dbReference type="ARBA" id="ARBA00022729"/>
    </source>
</evidence>
<dbReference type="SMART" id="SM00708">
    <property type="entry name" value="PhBP"/>
    <property type="match status" value="1"/>
</dbReference>
<dbReference type="InterPro" id="IPR006170">
    <property type="entry name" value="PBP/GOBP"/>
</dbReference>
<sequence length="136" mass="14740">MNSFVAVVLALAALVTVSQAGLDKKESIELLEKCKKETGATEDPEQLFTSQDIPTTPEGKCMMQCVLREKKLMKGDKVDAQAVSDFFEKTYADNPDQLEKAAGAVAECALLDVSGKDKCDVAVAYLECGKKKGFRL</sequence>
<dbReference type="Gene3D" id="1.10.238.20">
    <property type="entry name" value="Pheromone/general odorant binding protein domain"/>
    <property type="match status" value="1"/>
</dbReference>
<dbReference type="GO" id="GO:0005549">
    <property type="term" value="F:odorant binding"/>
    <property type="evidence" value="ECO:0007669"/>
    <property type="project" value="InterPro"/>
</dbReference>
<organism evidence="3">
    <name type="scientific">Matsumurasca onukii</name>
    <name type="common">Tea green leafhopper</name>
    <name type="synonym">Empoasca onukii</name>
    <dbReference type="NCBI Taxonomy" id="2912585"/>
    <lineage>
        <taxon>Eukaryota</taxon>
        <taxon>Metazoa</taxon>
        <taxon>Ecdysozoa</taxon>
        <taxon>Arthropoda</taxon>
        <taxon>Hexapoda</taxon>
        <taxon>Insecta</taxon>
        <taxon>Pterygota</taxon>
        <taxon>Neoptera</taxon>
        <taxon>Paraneoptera</taxon>
        <taxon>Hemiptera</taxon>
        <taxon>Auchenorrhyncha</taxon>
        <taxon>Membracoidea</taxon>
        <taxon>Cicadellidae</taxon>
        <taxon>Typhlocybinae</taxon>
        <taxon>Empoascini</taxon>
        <taxon>Matsumurasca</taxon>
    </lineage>
</organism>
<dbReference type="Pfam" id="PF01395">
    <property type="entry name" value="PBP_GOBP"/>
    <property type="match status" value="1"/>
</dbReference>
<proteinExistence type="evidence at transcript level"/>
<keyword evidence="1 2" id="KW-0732">Signal</keyword>
<dbReference type="GO" id="GO:0007608">
    <property type="term" value="P:sensory perception of smell"/>
    <property type="evidence" value="ECO:0007669"/>
    <property type="project" value="TreeGrafter"/>
</dbReference>
<dbReference type="EMBL" id="MF417514">
    <property type="protein sequence ID" value="AWC68001.1"/>
    <property type="molecule type" value="mRNA"/>
</dbReference>
<dbReference type="CDD" id="cd23992">
    <property type="entry name" value="PBP_GOBP"/>
    <property type="match status" value="1"/>
</dbReference>
<evidence type="ECO:0000256" key="2">
    <source>
        <dbReference type="SAM" id="SignalP"/>
    </source>
</evidence>
<dbReference type="AlphaFoldDB" id="A0A343WGX7"/>
<evidence type="ECO:0000313" key="3">
    <source>
        <dbReference type="EMBL" id="AWC68001.1"/>
    </source>
</evidence>
<protein>
    <submittedName>
        <fullName evidence="3">Odorant-binding protein 10</fullName>
    </submittedName>
</protein>
<feature type="chain" id="PRO_5016814533" evidence="2">
    <location>
        <begin position="21"/>
        <end position="136"/>
    </location>
</feature>
<dbReference type="InterPro" id="IPR036728">
    <property type="entry name" value="PBP_GOBP_sf"/>
</dbReference>
<dbReference type="PANTHER" id="PTHR11857:SF42">
    <property type="entry name" value="GENERAL ODORANT-BINDING PROTEIN 19D-RELATED"/>
    <property type="match status" value="1"/>
</dbReference>
<dbReference type="SUPFAM" id="SSF47565">
    <property type="entry name" value="Insect pheromone/odorant-binding proteins"/>
    <property type="match status" value="1"/>
</dbReference>
<gene>
    <name evidence="3" type="primary">OBP10</name>
</gene>
<dbReference type="PANTHER" id="PTHR11857">
    <property type="entry name" value="ODORANT BINDING PROTEIN-RELATED"/>
    <property type="match status" value="1"/>
</dbReference>
<name>A0A343WGX7_MATON</name>
<dbReference type="GO" id="GO:0005615">
    <property type="term" value="C:extracellular space"/>
    <property type="evidence" value="ECO:0007669"/>
    <property type="project" value="TreeGrafter"/>
</dbReference>